<evidence type="ECO:0000313" key="2">
    <source>
        <dbReference type="Proteomes" id="UP001085076"/>
    </source>
</evidence>
<comment type="caution">
    <text evidence="1">The sequence shown here is derived from an EMBL/GenBank/DDBJ whole genome shotgun (WGS) entry which is preliminary data.</text>
</comment>
<gene>
    <name evidence="1" type="ORF">J5N97_010235</name>
</gene>
<dbReference type="AlphaFoldDB" id="A0A9D5CY18"/>
<protein>
    <submittedName>
        <fullName evidence="1">Uncharacterized protein</fullName>
    </submittedName>
</protein>
<keyword evidence="2" id="KW-1185">Reference proteome</keyword>
<evidence type="ECO:0000313" key="1">
    <source>
        <dbReference type="EMBL" id="KAJ0981980.1"/>
    </source>
</evidence>
<accession>A0A9D5CY18</accession>
<reference evidence="1" key="2">
    <citation type="journal article" date="2022" name="Hortic Res">
        <title>The genome of Dioscorea zingiberensis sheds light on the biosynthesis, origin and evolution of the medicinally important diosgenin saponins.</title>
        <authorList>
            <person name="Li Y."/>
            <person name="Tan C."/>
            <person name="Li Z."/>
            <person name="Guo J."/>
            <person name="Li S."/>
            <person name="Chen X."/>
            <person name="Wang C."/>
            <person name="Dai X."/>
            <person name="Yang H."/>
            <person name="Song W."/>
            <person name="Hou L."/>
            <person name="Xu J."/>
            <person name="Tong Z."/>
            <person name="Xu A."/>
            <person name="Yuan X."/>
            <person name="Wang W."/>
            <person name="Yang Q."/>
            <person name="Chen L."/>
            <person name="Sun Z."/>
            <person name="Wang K."/>
            <person name="Pan B."/>
            <person name="Chen J."/>
            <person name="Bao Y."/>
            <person name="Liu F."/>
            <person name="Qi X."/>
            <person name="Gang D.R."/>
            <person name="Wen J."/>
            <person name="Li J."/>
        </authorList>
    </citation>
    <scope>NUCLEOTIDE SEQUENCE</scope>
    <source>
        <strain evidence="1">Dzin_1.0</strain>
    </source>
</reference>
<sequence>MRWRFACRWGGDVATRSVRSEQTYVWAPSHLCLESSLIQRYRPASGSCRASSDHWEFRLSTWSGSLQPLLWRDWNTNIAGPANPVVPVLWSITQWILVSFSERHGPLGVQSGQQLRPLHQTPALANSPCD</sequence>
<proteinExistence type="predicted"/>
<dbReference type="EMBL" id="JAGGNH010000002">
    <property type="protein sequence ID" value="KAJ0981980.1"/>
    <property type="molecule type" value="Genomic_DNA"/>
</dbReference>
<name>A0A9D5CY18_9LILI</name>
<reference evidence="1" key="1">
    <citation type="submission" date="2021-03" db="EMBL/GenBank/DDBJ databases">
        <authorList>
            <person name="Li Z."/>
            <person name="Yang C."/>
        </authorList>
    </citation>
    <scope>NUCLEOTIDE SEQUENCE</scope>
    <source>
        <strain evidence="1">Dzin_1.0</strain>
        <tissue evidence="1">Leaf</tissue>
    </source>
</reference>
<organism evidence="1 2">
    <name type="scientific">Dioscorea zingiberensis</name>
    <dbReference type="NCBI Taxonomy" id="325984"/>
    <lineage>
        <taxon>Eukaryota</taxon>
        <taxon>Viridiplantae</taxon>
        <taxon>Streptophyta</taxon>
        <taxon>Embryophyta</taxon>
        <taxon>Tracheophyta</taxon>
        <taxon>Spermatophyta</taxon>
        <taxon>Magnoliopsida</taxon>
        <taxon>Liliopsida</taxon>
        <taxon>Dioscoreales</taxon>
        <taxon>Dioscoreaceae</taxon>
        <taxon>Dioscorea</taxon>
    </lineage>
</organism>
<dbReference type="Proteomes" id="UP001085076">
    <property type="component" value="Miscellaneous, Linkage group lg02"/>
</dbReference>